<dbReference type="Gene3D" id="2.40.160.20">
    <property type="match status" value="1"/>
</dbReference>
<evidence type="ECO:0000256" key="6">
    <source>
        <dbReference type="SAM" id="SignalP"/>
    </source>
</evidence>
<protein>
    <submittedName>
        <fullName evidence="8">Heat resistant agglutinin 1</fullName>
    </submittedName>
</protein>
<gene>
    <name evidence="8" type="primary">pagN_2</name>
    <name evidence="8" type="ORF">NCTC6385_04978</name>
</gene>
<feature type="signal peptide" evidence="6">
    <location>
        <begin position="1"/>
        <end position="22"/>
    </location>
</feature>
<dbReference type="AlphaFoldDB" id="A0A7D8ERV8"/>
<evidence type="ECO:0000259" key="7">
    <source>
        <dbReference type="Pfam" id="PF13505"/>
    </source>
</evidence>
<feature type="chain" id="PRO_5027708445" evidence="6">
    <location>
        <begin position="23"/>
        <end position="244"/>
    </location>
</feature>
<dbReference type="InterPro" id="IPR051723">
    <property type="entry name" value="Bact_OM_Invasion-Related"/>
</dbReference>
<evidence type="ECO:0000313" key="9">
    <source>
        <dbReference type="Proteomes" id="UP000254463"/>
    </source>
</evidence>
<dbReference type="Pfam" id="PF13505">
    <property type="entry name" value="OMP_b-brl"/>
    <property type="match status" value="1"/>
</dbReference>
<evidence type="ECO:0000256" key="4">
    <source>
        <dbReference type="ARBA" id="ARBA00022729"/>
    </source>
</evidence>
<organism evidence="8 9">
    <name type="scientific">Salmonella enterica</name>
    <name type="common">Salmonella choleraesuis</name>
    <dbReference type="NCBI Taxonomy" id="28901"/>
    <lineage>
        <taxon>Bacteria</taxon>
        <taxon>Pseudomonadati</taxon>
        <taxon>Pseudomonadota</taxon>
        <taxon>Gammaproteobacteria</taxon>
        <taxon>Enterobacterales</taxon>
        <taxon>Enterobacteriaceae</taxon>
        <taxon>Salmonella</taxon>
    </lineage>
</organism>
<dbReference type="InterPro" id="IPR011250">
    <property type="entry name" value="OMP/PagP_B-barrel"/>
</dbReference>
<sequence length="244" mass="27128">MKKTAVVSALAILGMVSFTAHATGDKTGLYLNGKAGISVMQLSGQKFSYQDNEYPDDNERYSGGRDSKAVFGGGIALGYDFSQQYDLPVRAEIEFSARGKSHSEYNLDQYSDDYTSESSDAKNQIQLNTVMLNAYYDFKNHTAFTPFVSAGLGYARVHQKTTLLTSSYSNRESESNSGTSDNLAWSLGAGVKYELNSDFSVDFSYRWLDAGKSEVSYKTDYNEEYKSKTSVRTHDVMLGLTYNF</sequence>
<proteinExistence type="predicted"/>
<dbReference type="SUPFAM" id="SSF56925">
    <property type="entry name" value="OMPA-like"/>
    <property type="match status" value="1"/>
</dbReference>
<dbReference type="GO" id="GO:0009279">
    <property type="term" value="C:cell outer membrane"/>
    <property type="evidence" value="ECO:0007669"/>
    <property type="project" value="UniProtKB-SubCell"/>
</dbReference>
<evidence type="ECO:0000256" key="2">
    <source>
        <dbReference type="ARBA" id="ARBA00022452"/>
    </source>
</evidence>
<keyword evidence="5" id="KW-0472">Membrane</keyword>
<dbReference type="Proteomes" id="UP000254463">
    <property type="component" value="Unassembled WGS sequence"/>
</dbReference>
<evidence type="ECO:0000256" key="1">
    <source>
        <dbReference type="ARBA" id="ARBA00004571"/>
    </source>
</evidence>
<dbReference type="EMBL" id="UGWV01000002">
    <property type="protein sequence ID" value="SUF97921.1"/>
    <property type="molecule type" value="Genomic_DNA"/>
</dbReference>
<evidence type="ECO:0000256" key="5">
    <source>
        <dbReference type="ARBA" id="ARBA00023136"/>
    </source>
</evidence>
<reference evidence="8 9" key="1">
    <citation type="submission" date="2018-06" db="EMBL/GenBank/DDBJ databases">
        <authorList>
            <consortium name="Pathogen Informatics"/>
            <person name="Doyle S."/>
        </authorList>
    </citation>
    <scope>NUCLEOTIDE SEQUENCE [LARGE SCALE GENOMIC DNA]</scope>
    <source>
        <strain evidence="8 9">NCTC6385</strain>
    </source>
</reference>
<evidence type="ECO:0000313" key="8">
    <source>
        <dbReference type="EMBL" id="SUF97921.1"/>
    </source>
</evidence>
<keyword evidence="3" id="KW-0812">Transmembrane</keyword>
<feature type="domain" description="Outer membrane protein beta-barrel" evidence="7">
    <location>
        <begin position="9"/>
        <end position="244"/>
    </location>
</feature>
<dbReference type="PANTHER" id="PTHR35892:SF2">
    <property type="entry name" value="OUTER MEMBRANE PROTEIN PAGN"/>
    <property type="match status" value="1"/>
</dbReference>
<dbReference type="InterPro" id="IPR027385">
    <property type="entry name" value="Beta-barrel_OMP"/>
</dbReference>
<keyword evidence="4 6" id="KW-0732">Signal</keyword>
<evidence type="ECO:0000256" key="3">
    <source>
        <dbReference type="ARBA" id="ARBA00022692"/>
    </source>
</evidence>
<dbReference type="PANTHER" id="PTHR35892">
    <property type="entry name" value="OUTER MEMBRANE PROTEIN PAGN-RELATED"/>
    <property type="match status" value="1"/>
</dbReference>
<comment type="subcellular location">
    <subcellularLocation>
        <location evidence="1">Cell outer membrane</location>
        <topology evidence="1">Multi-pass membrane protein</topology>
    </subcellularLocation>
</comment>
<name>A0A7D8ERV8_SALER</name>
<keyword evidence="2" id="KW-1134">Transmembrane beta strand</keyword>
<accession>A0A7D8ERV8</accession>